<accession>A0A9Y2IJN3</accession>
<evidence type="ECO:0000313" key="3">
    <source>
        <dbReference type="Proteomes" id="UP001236014"/>
    </source>
</evidence>
<feature type="transmembrane region" description="Helical" evidence="1">
    <location>
        <begin position="6"/>
        <end position="22"/>
    </location>
</feature>
<dbReference type="KEGG" id="acab:QRX50_10575"/>
<keyword evidence="3" id="KW-1185">Reference proteome</keyword>
<evidence type="ECO:0000313" key="2">
    <source>
        <dbReference type="EMBL" id="WIX81164.1"/>
    </source>
</evidence>
<organism evidence="2 3">
    <name type="scientific">Amycolatopsis carbonis</name>
    <dbReference type="NCBI Taxonomy" id="715471"/>
    <lineage>
        <taxon>Bacteria</taxon>
        <taxon>Bacillati</taxon>
        <taxon>Actinomycetota</taxon>
        <taxon>Actinomycetes</taxon>
        <taxon>Pseudonocardiales</taxon>
        <taxon>Pseudonocardiaceae</taxon>
        <taxon>Amycolatopsis</taxon>
    </lineage>
</organism>
<name>A0A9Y2IJN3_9PSEU</name>
<proteinExistence type="predicted"/>
<gene>
    <name evidence="2" type="ORF">QRX50_10575</name>
</gene>
<keyword evidence="1" id="KW-1133">Transmembrane helix</keyword>
<reference evidence="2 3" key="1">
    <citation type="submission" date="2023-06" db="EMBL/GenBank/DDBJ databases">
        <authorList>
            <person name="Oyuntsetseg B."/>
            <person name="Kim S.B."/>
        </authorList>
    </citation>
    <scope>NUCLEOTIDE SEQUENCE [LARGE SCALE GENOMIC DNA]</scope>
    <source>
        <strain evidence="2 3">2-15</strain>
    </source>
</reference>
<dbReference type="AlphaFoldDB" id="A0A9Y2IJN3"/>
<feature type="transmembrane region" description="Helical" evidence="1">
    <location>
        <begin position="60"/>
        <end position="78"/>
    </location>
</feature>
<protein>
    <recommendedName>
        <fullName evidence="4">DUF1453 domain-containing protein</fullName>
    </recommendedName>
</protein>
<feature type="transmembrane region" description="Helical" evidence="1">
    <location>
        <begin position="123"/>
        <end position="146"/>
    </location>
</feature>
<feature type="transmembrane region" description="Helical" evidence="1">
    <location>
        <begin position="34"/>
        <end position="54"/>
    </location>
</feature>
<keyword evidence="1" id="KW-0472">Membrane</keyword>
<sequence>MNPLSILAYVAIAALVLYRLVYKQLRGTLLSRKSLVTMPLVLTAIGVFTTAQALPKASTGELVLLGADIAVLVVLGLARSASTTLTARGTTTFQKGSALTLVLWLATIGARVGFGFLGGHLGFGSGLTSASILLTLGLSIGVQNALTYYRVQQRGLPLAEQSRPAVRA</sequence>
<dbReference type="RefSeq" id="WP_285971773.1">
    <property type="nucleotide sequence ID" value="NZ_CP127294.1"/>
</dbReference>
<dbReference type="EMBL" id="CP127294">
    <property type="protein sequence ID" value="WIX81164.1"/>
    <property type="molecule type" value="Genomic_DNA"/>
</dbReference>
<dbReference type="Proteomes" id="UP001236014">
    <property type="component" value="Chromosome"/>
</dbReference>
<feature type="transmembrane region" description="Helical" evidence="1">
    <location>
        <begin position="98"/>
        <end position="117"/>
    </location>
</feature>
<evidence type="ECO:0008006" key="4">
    <source>
        <dbReference type="Google" id="ProtNLM"/>
    </source>
</evidence>
<keyword evidence="1" id="KW-0812">Transmembrane</keyword>
<evidence type="ECO:0000256" key="1">
    <source>
        <dbReference type="SAM" id="Phobius"/>
    </source>
</evidence>